<dbReference type="GO" id="GO:0001817">
    <property type="term" value="P:regulation of cytokine production"/>
    <property type="evidence" value="ECO:0007669"/>
    <property type="project" value="TreeGrafter"/>
</dbReference>
<keyword evidence="16" id="KW-1185">Reference proteome</keyword>
<keyword evidence="10" id="KW-0804">Transcription</keyword>
<dbReference type="InterPro" id="IPR001909">
    <property type="entry name" value="KRAB"/>
</dbReference>
<dbReference type="SUPFAM" id="SSF109640">
    <property type="entry name" value="KRAB domain (Kruppel-associated box)"/>
    <property type="match status" value="1"/>
</dbReference>
<keyword evidence="11" id="KW-0539">Nucleus</keyword>
<dbReference type="FunFam" id="3.30.160.60:FF:002604">
    <property type="entry name" value="Zinc finger protein 715"/>
    <property type="match status" value="2"/>
</dbReference>
<dbReference type="OrthoDB" id="9892686at2759"/>
<dbReference type="InterPro" id="IPR036236">
    <property type="entry name" value="Znf_C2H2_sf"/>
</dbReference>
<dbReference type="PROSITE" id="PS50157">
    <property type="entry name" value="ZINC_FINGER_C2H2_2"/>
    <property type="match status" value="14"/>
</dbReference>
<evidence type="ECO:0000256" key="7">
    <source>
        <dbReference type="ARBA" id="ARBA00022833"/>
    </source>
</evidence>
<evidence type="ECO:0000256" key="11">
    <source>
        <dbReference type="ARBA" id="ARBA00023242"/>
    </source>
</evidence>
<gene>
    <name evidence="17" type="primary">LOC117368580</name>
</gene>
<dbReference type="GO" id="GO:0002682">
    <property type="term" value="P:regulation of immune system process"/>
    <property type="evidence" value="ECO:0007669"/>
    <property type="project" value="TreeGrafter"/>
</dbReference>
<dbReference type="FunFam" id="3.30.160.60:FF:000358">
    <property type="entry name" value="zinc finger protein 24"/>
    <property type="match status" value="3"/>
</dbReference>
<dbReference type="PANTHER" id="PTHR24399:SF49">
    <property type="entry name" value="ZINC FINGER PROTEIN 674"/>
    <property type="match status" value="1"/>
</dbReference>
<dbReference type="PROSITE" id="PS50805">
    <property type="entry name" value="KRAB"/>
    <property type="match status" value="1"/>
</dbReference>
<dbReference type="PROSITE" id="PS00028">
    <property type="entry name" value="ZINC_FINGER_C2H2_1"/>
    <property type="match status" value="14"/>
</dbReference>
<dbReference type="Proteomes" id="UP000515159">
    <property type="component" value="Chromosome 10"/>
</dbReference>
<accession>A0A6P8SUC7</accession>
<keyword evidence="9" id="KW-0238">DNA-binding</keyword>
<dbReference type="InterPro" id="IPR036051">
    <property type="entry name" value="KRAB_dom_sf"/>
</dbReference>
<dbReference type="Gene3D" id="6.10.140.140">
    <property type="match status" value="1"/>
</dbReference>
<keyword evidence="6 12" id="KW-0863">Zinc-finger</keyword>
<dbReference type="PANTHER" id="PTHR24399">
    <property type="entry name" value="ZINC FINGER AND BTB DOMAIN-CONTAINING"/>
    <property type="match status" value="1"/>
</dbReference>
<evidence type="ECO:0000256" key="6">
    <source>
        <dbReference type="ARBA" id="ARBA00022771"/>
    </source>
</evidence>
<evidence type="ECO:0000256" key="9">
    <source>
        <dbReference type="ARBA" id="ARBA00023125"/>
    </source>
</evidence>
<evidence type="ECO:0000256" key="4">
    <source>
        <dbReference type="ARBA" id="ARBA00022723"/>
    </source>
</evidence>
<dbReference type="AlphaFoldDB" id="A0A6P8SUC7"/>
<keyword evidence="8" id="KW-0805">Transcription regulation</keyword>
<evidence type="ECO:0000256" key="12">
    <source>
        <dbReference type="PROSITE-ProRule" id="PRU00042"/>
    </source>
</evidence>
<feature type="domain" description="C2H2-type" evidence="14">
    <location>
        <begin position="664"/>
        <end position="691"/>
    </location>
</feature>
<keyword evidence="4" id="KW-0479">Metal-binding</keyword>
<feature type="domain" description="C2H2-type" evidence="14">
    <location>
        <begin position="457"/>
        <end position="484"/>
    </location>
</feature>
<keyword evidence="7" id="KW-0862">Zinc</keyword>
<feature type="domain" description="C2H2-type" evidence="14">
    <location>
        <begin position="692"/>
        <end position="719"/>
    </location>
</feature>
<dbReference type="CDD" id="cd07765">
    <property type="entry name" value="KRAB_A-box"/>
    <property type="match status" value="1"/>
</dbReference>
<comment type="similarity">
    <text evidence="3">Belongs to the krueppel C2H2-type zinc-finger protein family.</text>
</comment>
<organism evidence="16 17">
    <name type="scientific">Geotrypetes seraphini</name>
    <name type="common">Gaboon caecilian</name>
    <name type="synonym">Caecilia seraphini</name>
    <dbReference type="NCBI Taxonomy" id="260995"/>
    <lineage>
        <taxon>Eukaryota</taxon>
        <taxon>Metazoa</taxon>
        <taxon>Chordata</taxon>
        <taxon>Craniata</taxon>
        <taxon>Vertebrata</taxon>
        <taxon>Euteleostomi</taxon>
        <taxon>Amphibia</taxon>
        <taxon>Gymnophiona</taxon>
        <taxon>Geotrypetes</taxon>
    </lineage>
</organism>
<evidence type="ECO:0000313" key="17">
    <source>
        <dbReference type="RefSeq" id="XP_033818201.1"/>
    </source>
</evidence>
<dbReference type="Pfam" id="PF00096">
    <property type="entry name" value="zf-C2H2"/>
    <property type="match status" value="14"/>
</dbReference>
<dbReference type="KEGG" id="gsh:117368580"/>
<evidence type="ECO:0000259" key="14">
    <source>
        <dbReference type="PROSITE" id="PS50157"/>
    </source>
</evidence>
<feature type="domain" description="C2H2-type" evidence="14">
    <location>
        <begin position="608"/>
        <end position="635"/>
    </location>
</feature>
<protein>
    <submittedName>
        <fullName evidence="17">Zinc finger protein 271-like</fullName>
    </submittedName>
</protein>
<dbReference type="GO" id="GO:0000978">
    <property type="term" value="F:RNA polymerase II cis-regulatory region sequence-specific DNA binding"/>
    <property type="evidence" value="ECO:0007669"/>
    <property type="project" value="TreeGrafter"/>
</dbReference>
<feature type="domain" description="C2H2-type" evidence="14">
    <location>
        <begin position="804"/>
        <end position="831"/>
    </location>
</feature>
<feature type="domain" description="KRAB" evidence="15">
    <location>
        <begin position="149"/>
        <end position="220"/>
    </location>
</feature>
<dbReference type="SMART" id="SM00355">
    <property type="entry name" value="ZnF_C2H2"/>
    <property type="match status" value="14"/>
</dbReference>
<dbReference type="FunFam" id="3.30.160.60:FF:002005">
    <property type="entry name" value="Zinc finger protein 200"/>
    <property type="match status" value="2"/>
</dbReference>
<dbReference type="InParanoid" id="A0A6P8SUC7"/>
<dbReference type="SMART" id="SM00349">
    <property type="entry name" value="KRAB"/>
    <property type="match status" value="1"/>
</dbReference>
<evidence type="ECO:0000256" key="8">
    <source>
        <dbReference type="ARBA" id="ARBA00023015"/>
    </source>
</evidence>
<dbReference type="FunFam" id="3.30.160.60:FF:000478">
    <property type="entry name" value="Zinc finger protein 133"/>
    <property type="match status" value="1"/>
</dbReference>
<evidence type="ECO:0000256" key="13">
    <source>
        <dbReference type="SAM" id="MobiDB-lite"/>
    </source>
</evidence>
<feature type="domain" description="C2H2-type" evidence="14">
    <location>
        <begin position="776"/>
        <end position="803"/>
    </location>
</feature>
<comment type="subcellular location">
    <subcellularLocation>
        <location evidence="2">Nucleus</location>
    </subcellularLocation>
</comment>
<dbReference type="FunFam" id="3.30.160.60:FF:002159">
    <property type="entry name" value="Zinc finger protein 841"/>
    <property type="match status" value="1"/>
</dbReference>
<sequence length="890" mass="104374">MQDFITKCSQFKGFNWEPMESSITQEDGTSHSLQTNYIGVPEKHWDYDPKRIIENEEVMIIRDIPILTDKKLDPRKLDIVNCKEQTKQKRFRIEETFCVLQLEIPESPVPFLQRGRGGIRKREISSLDPSQQLQNSEEMSALGPDQALVTFKDVAAYFWEVEWNILGEQQKKLYKKVIKEVHGILLSRGYSIVNPDVLFKIKKEDEKYFTQHFEWEGKGKPHGHMKSLPIVTSVFSLSVKQEENLPFVDPPYSEASEHIHPVTSSYNVTPDILIRFEQERFKTEPQEPEERGSLTPTGTCEELQEAGSQGYPADPKLEILKMEEDPVSEELERGEEDTDTKSNDGFGNNVKRMRECCGQQMEDWKHKDPPRDSTDHLTDCVGGMSKVIPPSMKEKLQNVARPNACTEQTRNCKHVSSFAPNQRLKGERLFQSTAREERYSENSNLTEEKKFHGDKLFHCTECQKCFKYKSQLIIHQKVHKGRKPSKYSIRNKSFRQTLQLKSHELTSTRKKQVYDMNHQGTKLYKCSVCDKSFNQKYNLRIHGRMHTGEKTCVCSECHKSFNRKSSLRIHEKIHSGEKPYQCSECGKSFKMKSYLRNHERIHMVEKPYKCLQCGKSFNKKGYLIIHERIHTGEKPYKCSQCDKSFNRKSSIRIHERIHTGEKPYKCSECDKSFNQKGHLIIHERIHTGEKPYKCSQCDKSFNRKSCLIIHESIHTGEQPYKCSQCDKSFIHISILRTHERIHTGKKPYKCSECDRSFNQKSYLKIHEKIHTGEKPYKCSQCDKSFNRKSNLRDHEGIHTEEKRYKCSECNTSFIQKRYLIIHERIHTGEKPYKCSECDTSFNQKSCLKIHERIHTGEKPYKCSECDMNFNQKSRLKIHERIHTREKPYRS</sequence>
<feature type="domain" description="C2H2-type" evidence="14">
    <location>
        <begin position="636"/>
        <end position="663"/>
    </location>
</feature>
<feature type="domain" description="C2H2-type" evidence="14">
    <location>
        <begin position="524"/>
        <end position="551"/>
    </location>
</feature>
<dbReference type="Pfam" id="PF01352">
    <property type="entry name" value="KRAB"/>
    <property type="match status" value="1"/>
</dbReference>
<evidence type="ECO:0000256" key="5">
    <source>
        <dbReference type="ARBA" id="ARBA00022737"/>
    </source>
</evidence>
<feature type="domain" description="C2H2-type" evidence="14">
    <location>
        <begin position="832"/>
        <end position="859"/>
    </location>
</feature>
<dbReference type="FunFam" id="3.30.160.60:FF:001954">
    <property type="entry name" value="Zinc finger protein 787"/>
    <property type="match status" value="2"/>
</dbReference>
<dbReference type="Gene3D" id="3.30.160.60">
    <property type="entry name" value="Classic Zinc Finger"/>
    <property type="match status" value="14"/>
</dbReference>
<dbReference type="FunFam" id="3.30.160.60:FF:000624">
    <property type="entry name" value="zinc finger protein 697"/>
    <property type="match status" value="1"/>
</dbReference>
<dbReference type="InterPro" id="IPR013087">
    <property type="entry name" value="Znf_C2H2_type"/>
</dbReference>
<feature type="domain" description="C2H2-type" evidence="14">
    <location>
        <begin position="860"/>
        <end position="887"/>
    </location>
</feature>
<evidence type="ECO:0000256" key="1">
    <source>
        <dbReference type="ARBA" id="ARBA00003767"/>
    </source>
</evidence>
<dbReference type="GeneID" id="117368580"/>
<reference evidence="17" key="1">
    <citation type="submission" date="2025-08" db="UniProtKB">
        <authorList>
            <consortium name="RefSeq"/>
        </authorList>
    </citation>
    <scope>IDENTIFICATION</scope>
</reference>
<feature type="domain" description="C2H2-type" evidence="14">
    <location>
        <begin position="720"/>
        <end position="747"/>
    </location>
</feature>
<evidence type="ECO:0000259" key="15">
    <source>
        <dbReference type="PROSITE" id="PS50805"/>
    </source>
</evidence>
<feature type="domain" description="C2H2-type" evidence="14">
    <location>
        <begin position="552"/>
        <end position="579"/>
    </location>
</feature>
<evidence type="ECO:0000256" key="10">
    <source>
        <dbReference type="ARBA" id="ARBA00023163"/>
    </source>
</evidence>
<feature type="compositionally biased region" description="Acidic residues" evidence="13">
    <location>
        <begin position="326"/>
        <end position="338"/>
    </location>
</feature>
<proteinExistence type="inferred from homology"/>
<dbReference type="GO" id="GO:0001227">
    <property type="term" value="F:DNA-binding transcription repressor activity, RNA polymerase II-specific"/>
    <property type="evidence" value="ECO:0007669"/>
    <property type="project" value="TreeGrafter"/>
</dbReference>
<dbReference type="FunFam" id="3.30.160.60:FF:000012">
    <property type="entry name" value="RB-associated KRAB zinc finger protein-like"/>
    <property type="match status" value="1"/>
</dbReference>
<evidence type="ECO:0000313" key="16">
    <source>
        <dbReference type="Proteomes" id="UP000515159"/>
    </source>
</evidence>
<feature type="domain" description="C2H2-type" evidence="14">
    <location>
        <begin position="580"/>
        <end position="607"/>
    </location>
</feature>
<dbReference type="FunFam" id="3.30.160.60:FF:001530">
    <property type="entry name" value="Zinc finger protein 268"/>
    <property type="match status" value="1"/>
</dbReference>
<keyword evidence="5" id="KW-0677">Repeat</keyword>
<dbReference type="SUPFAM" id="SSF57667">
    <property type="entry name" value="beta-beta-alpha zinc fingers"/>
    <property type="match status" value="8"/>
</dbReference>
<dbReference type="RefSeq" id="XP_033818201.1">
    <property type="nucleotide sequence ID" value="XM_033962310.1"/>
</dbReference>
<evidence type="ECO:0000256" key="2">
    <source>
        <dbReference type="ARBA" id="ARBA00004123"/>
    </source>
</evidence>
<feature type="domain" description="C2H2-type" evidence="14">
    <location>
        <begin position="748"/>
        <end position="775"/>
    </location>
</feature>
<name>A0A6P8SUC7_GEOSA</name>
<feature type="region of interest" description="Disordered" evidence="13">
    <location>
        <begin position="326"/>
        <end position="347"/>
    </location>
</feature>
<comment type="function">
    <text evidence="1">May be involved in transcriptional regulation.</text>
</comment>
<evidence type="ECO:0000256" key="3">
    <source>
        <dbReference type="ARBA" id="ARBA00006991"/>
    </source>
</evidence>
<dbReference type="GO" id="GO:0005654">
    <property type="term" value="C:nucleoplasm"/>
    <property type="evidence" value="ECO:0007669"/>
    <property type="project" value="TreeGrafter"/>
</dbReference>
<dbReference type="GO" id="GO:0008270">
    <property type="term" value="F:zinc ion binding"/>
    <property type="evidence" value="ECO:0007669"/>
    <property type="project" value="UniProtKB-KW"/>
</dbReference>